<gene>
    <name evidence="2" type="ORF">KK137_14910</name>
</gene>
<keyword evidence="1" id="KW-1133">Transmembrane helix</keyword>
<accession>A0ABS5W947</accession>
<reference evidence="2 3" key="1">
    <citation type="submission" date="2021-05" db="EMBL/GenBank/DDBJ databases">
        <title>Croceibacterium sp. LX-88 genome sequence.</title>
        <authorList>
            <person name="Luo X."/>
        </authorList>
    </citation>
    <scope>NUCLEOTIDE SEQUENCE [LARGE SCALE GENOMIC DNA]</scope>
    <source>
        <strain evidence="2 3">LX-88</strain>
    </source>
</reference>
<keyword evidence="1" id="KW-0812">Transmembrane</keyword>
<dbReference type="InterPro" id="IPR021354">
    <property type="entry name" value="DUF2975"/>
</dbReference>
<organism evidence="2 3">
    <name type="scientific">Croceibacterium selenioxidans</name>
    <dbReference type="NCBI Taxonomy" id="2838833"/>
    <lineage>
        <taxon>Bacteria</taxon>
        <taxon>Pseudomonadati</taxon>
        <taxon>Pseudomonadota</taxon>
        <taxon>Alphaproteobacteria</taxon>
        <taxon>Sphingomonadales</taxon>
        <taxon>Erythrobacteraceae</taxon>
        <taxon>Croceibacterium</taxon>
    </lineage>
</organism>
<evidence type="ECO:0000256" key="1">
    <source>
        <dbReference type="SAM" id="Phobius"/>
    </source>
</evidence>
<comment type="caution">
    <text evidence="2">The sequence shown here is derived from an EMBL/GenBank/DDBJ whole genome shotgun (WGS) entry which is preliminary data.</text>
</comment>
<sequence>MNTLTKDPLLTTGKVLTILVRIGLVIGMIGLGIAGTVVAIGATGLTEHIIVKTTGVGEVKWAAVLAIFTMLISLGLMYDFATRLAQIIDTVGKGDPFTLENAARLTRMGWLALIVQILAIPLTVVSSWLETRVDEGVFQLQSDLSFTGLVVAVLMFILARVFRKGAEMREDLEGTV</sequence>
<name>A0ABS5W947_9SPHN</name>
<protein>
    <submittedName>
        <fullName evidence="2">DUF2975 domain-containing protein</fullName>
    </submittedName>
</protein>
<dbReference type="Proteomes" id="UP000811255">
    <property type="component" value="Unassembled WGS sequence"/>
</dbReference>
<evidence type="ECO:0000313" key="2">
    <source>
        <dbReference type="EMBL" id="MBT2135627.1"/>
    </source>
</evidence>
<feature type="transmembrane region" description="Helical" evidence="1">
    <location>
        <begin position="61"/>
        <end position="78"/>
    </location>
</feature>
<feature type="transmembrane region" description="Helical" evidence="1">
    <location>
        <begin position="18"/>
        <end position="41"/>
    </location>
</feature>
<dbReference type="Pfam" id="PF11188">
    <property type="entry name" value="DUF2975"/>
    <property type="match status" value="1"/>
</dbReference>
<dbReference type="EMBL" id="JAHFVK010000002">
    <property type="protein sequence ID" value="MBT2135627.1"/>
    <property type="molecule type" value="Genomic_DNA"/>
</dbReference>
<feature type="transmembrane region" description="Helical" evidence="1">
    <location>
        <begin position="110"/>
        <end position="129"/>
    </location>
</feature>
<evidence type="ECO:0000313" key="3">
    <source>
        <dbReference type="Proteomes" id="UP000811255"/>
    </source>
</evidence>
<keyword evidence="3" id="KW-1185">Reference proteome</keyword>
<proteinExistence type="predicted"/>
<dbReference type="RefSeq" id="WP_214537317.1">
    <property type="nucleotide sequence ID" value="NZ_JAHFVK010000002.1"/>
</dbReference>
<keyword evidence="1" id="KW-0472">Membrane</keyword>
<feature type="transmembrane region" description="Helical" evidence="1">
    <location>
        <begin position="144"/>
        <end position="162"/>
    </location>
</feature>